<evidence type="ECO:0000256" key="1">
    <source>
        <dbReference type="SAM" id="SignalP"/>
    </source>
</evidence>
<feature type="signal peptide" evidence="1">
    <location>
        <begin position="1"/>
        <end position="21"/>
    </location>
</feature>
<evidence type="ECO:0000313" key="2">
    <source>
        <dbReference type="EMBL" id="GAA2574356.1"/>
    </source>
</evidence>
<reference evidence="2 3" key="1">
    <citation type="journal article" date="2019" name="Int. J. Syst. Evol. Microbiol.">
        <title>The Global Catalogue of Microorganisms (GCM) 10K type strain sequencing project: providing services to taxonomists for standard genome sequencing and annotation.</title>
        <authorList>
            <consortium name="The Broad Institute Genomics Platform"/>
            <consortium name="The Broad Institute Genome Sequencing Center for Infectious Disease"/>
            <person name="Wu L."/>
            <person name="Ma J."/>
        </authorList>
    </citation>
    <scope>NUCLEOTIDE SEQUENCE [LARGE SCALE GENOMIC DNA]</scope>
    <source>
        <strain evidence="2 3">JCM 6833</strain>
    </source>
</reference>
<comment type="caution">
    <text evidence="2">The sequence shown here is derived from an EMBL/GenBank/DDBJ whole genome shotgun (WGS) entry which is preliminary data.</text>
</comment>
<sequence>MTYRSAVHLGGLLFAGVFAMAACGGDDGGTRDGARNIFTAPSSSVTTKARPTVGTERTLAGARDALQAFLHGQAAGDISVCRYVAPGSDFVKGPALRGDCVKGVRSSPHSLRPQERDALATISISGGRLNGDKAIVPFSSLKWRLGHLVIASVQSRYVLRWQNGIWQIIR</sequence>
<name>A0ABN3PBG1_9ACTN</name>
<feature type="chain" id="PRO_5045272174" description="Lipoprotein" evidence="1">
    <location>
        <begin position="22"/>
        <end position="170"/>
    </location>
</feature>
<dbReference type="EMBL" id="BAAATD010000001">
    <property type="protein sequence ID" value="GAA2574356.1"/>
    <property type="molecule type" value="Genomic_DNA"/>
</dbReference>
<evidence type="ECO:0000313" key="3">
    <source>
        <dbReference type="Proteomes" id="UP001501509"/>
    </source>
</evidence>
<keyword evidence="1" id="KW-0732">Signal</keyword>
<accession>A0ABN3PBG1</accession>
<protein>
    <recommendedName>
        <fullName evidence="4">Lipoprotein</fullName>
    </recommendedName>
</protein>
<proteinExistence type="predicted"/>
<organism evidence="2 3">
    <name type="scientific">Actinomadura fulvescens</name>
    <dbReference type="NCBI Taxonomy" id="46160"/>
    <lineage>
        <taxon>Bacteria</taxon>
        <taxon>Bacillati</taxon>
        <taxon>Actinomycetota</taxon>
        <taxon>Actinomycetes</taxon>
        <taxon>Streptosporangiales</taxon>
        <taxon>Thermomonosporaceae</taxon>
        <taxon>Actinomadura</taxon>
    </lineage>
</organism>
<gene>
    <name evidence="2" type="ORF">GCM10010411_02750</name>
</gene>
<evidence type="ECO:0008006" key="4">
    <source>
        <dbReference type="Google" id="ProtNLM"/>
    </source>
</evidence>
<dbReference type="Proteomes" id="UP001501509">
    <property type="component" value="Unassembled WGS sequence"/>
</dbReference>
<keyword evidence="3" id="KW-1185">Reference proteome</keyword>
<dbReference type="PROSITE" id="PS51257">
    <property type="entry name" value="PROKAR_LIPOPROTEIN"/>
    <property type="match status" value="1"/>
</dbReference>